<evidence type="ECO:0000256" key="1">
    <source>
        <dbReference type="SAM" id="SignalP"/>
    </source>
</evidence>
<dbReference type="Proteomes" id="UP000239907">
    <property type="component" value="Unassembled WGS sequence"/>
</dbReference>
<keyword evidence="1" id="KW-0732">Signal</keyword>
<organism evidence="2 3">
    <name type="scientific">Rubritalea profundi</name>
    <dbReference type="NCBI Taxonomy" id="1658618"/>
    <lineage>
        <taxon>Bacteria</taxon>
        <taxon>Pseudomonadati</taxon>
        <taxon>Verrucomicrobiota</taxon>
        <taxon>Verrucomicrobiia</taxon>
        <taxon>Verrucomicrobiales</taxon>
        <taxon>Rubritaleaceae</taxon>
        <taxon>Rubritalea</taxon>
    </lineage>
</organism>
<feature type="chain" id="PRO_5015419071" evidence="1">
    <location>
        <begin position="20"/>
        <end position="162"/>
    </location>
</feature>
<name>A0A2S7U443_9BACT</name>
<evidence type="ECO:0000313" key="3">
    <source>
        <dbReference type="Proteomes" id="UP000239907"/>
    </source>
</evidence>
<reference evidence="2 3" key="1">
    <citation type="submission" date="2016-12" db="EMBL/GenBank/DDBJ databases">
        <title>Study of bacterial adaptation to deep sea.</title>
        <authorList>
            <person name="Song J."/>
            <person name="Yoshizawa S."/>
            <person name="Kogure K."/>
        </authorList>
    </citation>
    <scope>NUCLEOTIDE SEQUENCE [LARGE SCALE GENOMIC DNA]</scope>
    <source>
        <strain evidence="2 3">SAORIC-165</strain>
    </source>
</reference>
<evidence type="ECO:0000313" key="2">
    <source>
        <dbReference type="EMBL" id="PQJ29785.1"/>
    </source>
</evidence>
<dbReference type="OrthoDB" id="196227at2"/>
<sequence length="162" mass="18331">MIIRLFCALTILFTSLGSAADLGKEVIGRMQVQVYFATNGEPSIAGKALKKPSPAVEKKLKSLRRTSFKHYRVLGVDRQPVFRSYENWLTPLKPSEELLLSFEPRGKAQSGKMMLDLELWQSRKKIMKAGPTLEKGKPLYIFGPKWRGGRLLLAIELVELLQ</sequence>
<comment type="caution">
    <text evidence="2">The sequence shown here is derived from an EMBL/GenBank/DDBJ whole genome shotgun (WGS) entry which is preliminary data.</text>
</comment>
<dbReference type="RefSeq" id="WP_105044299.1">
    <property type="nucleotide sequence ID" value="NZ_MQWA01000001.1"/>
</dbReference>
<gene>
    <name evidence="2" type="ORF">BSZ32_15720</name>
</gene>
<dbReference type="EMBL" id="MQWA01000001">
    <property type="protein sequence ID" value="PQJ29785.1"/>
    <property type="molecule type" value="Genomic_DNA"/>
</dbReference>
<proteinExistence type="predicted"/>
<protein>
    <submittedName>
        <fullName evidence="2">Uncharacterized protein</fullName>
    </submittedName>
</protein>
<keyword evidence="3" id="KW-1185">Reference proteome</keyword>
<dbReference type="AlphaFoldDB" id="A0A2S7U443"/>
<feature type="signal peptide" evidence="1">
    <location>
        <begin position="1"/>
        <end position="19"/>
    </location>
</feature>
<accession>A0A2S7U443</accession>